<dbReference type="InterPro" id="IPR010982">
    <property type="entry name" value="Lambda_DNA-bd_dom_sf"/>
</dbReference>
<dbReference type="SUPFAM" id="SSF53822">
    <property type="entry name" value="Periplasmic binding protein-like I"/>
    <property type="match status" value="1"/>
</dbReference>
<dbReference type="InterPro" id="IPR028082">
    <property type="entry name" value="Peripla_BP_I"/>
</dbReference>
<dbReference type="PANTHER" id="PTHR30146:SF151">
    <property type="entry name" value="HTH-TYPE TRANSCRIPTIONAL REPRESSOR CYTR"/>
    <property type="match status" value="1"/>
</dbReference>
<protein>
    <submittedName>
        <fullName evidence="6">HTH-type transcriptional repressor CytR</fullName>
    </submittedName>
</protein>
<evidence type="ECO:0000313" key="6">
    <source>
        <dbReference type="EMBL" id="SLN49832.1"/>
    </source>
</evidence>
<dbReference type="InterPro" id="IPR000843">
    <property type="entry name" value="HTH_LacI"/>
</dbReference>
<keyword evidence="7" id="KW-1185">Reference proteome</keyword>
<dbReference type="CDD" id="cd01392">
    <property type="entry name" value="HTH_LacI"/>
    <property type="match status" value="1"/>
</dbReference>
<evidence type="ECO:0000256" key="1">
    <source>
        <dbReference type="ARBA" id="ARBA00022491"/>
    </source>
</evidence>
<accession>A0A1Y5SW90</accession>
<sequence>MSETVKIQDVAKAAGVSTATVSRTLSNPSVVSERTRKAVLEAVRATGYRVNRAARNLRTQRTGSILTLIPNIGNPFFSQIIAGIEQVFSEAEYSVLVSDTANIGPAGTPLSHVFQDGRADGVIVLDGILPLSSIESVKGTPNEHLVIYACEWAEGAGIPSIRSDNRSGAIQAVNHLADLGHRAIGHICGPEDNVLTGVRRAAFFEAAEARGLDVRPEWVFPGDFKLASGAAAAEAFLGLKERPTAVFSASDLMAMGFISRLSDAGVRVPEDLSVVGFDDIDLAPYFRPALTTIRQDRMELGRITAQTLLSRLRRPTEVQPDFLHIVPVELVERASTAAPAR</sequence>
<dbReference type="SUPFAM" id="SSF47413">
    <property type="entry name" value="lambda repressor-like DNA-binding domains"/>
    <property type="match status" value="1"/>
</dbReference>
<evidence type="ECO:0000259" key="5">
    <source>
        <dbReference type="PROSITE" id="PS50932"/>
    </source>
</evidence>
<evidence type="ECO:0000256" key="4">
    <source>
        <dbReference type="ARBA" id="ARBA00023163"/>
    </source>
</evidence>
<dbReference type="OrthoDB" id="60111at2"/>
<keyword evidence="4" id="KW-0804">Transcription</keyword>
<evidence type="ECO:0000256" key="3">
    <source>
        <dbReference type="ARBA" id="ARBA00023125"/>
    </source>
</evidence>
<dbReference type="Proteomes" id="UP000193409">
    <property type="component" value="Unassembled WGS sequence"/>
</dbReference>
<dbReference type="EMBL" id="FWFQ01000018">
    <property type="protein sequence ID" value="SLN49832.1"/>
    <property type="molecule type" value="Genomic_DNA"/>
</dbReference>
<evidence type="ECO:0000256" key="2">
    <source>
        <dbReference type="ARBA" id="ARBA00023015"/>
    </source>
</evidence>
<dbReference type="PROSITE" id="PS50932">
    <property type="entry name" value="HTH_LACI_2"/>
    <property type="match status" value="1"/>
</dbReference>
<dbReference type="Gene3D" id="1.10.260.40">
    <property type="entry name" value="lambda repressor-like DNA-binding domains"/>
    <property type="match status" value="1"/>
</dbReference>
<proteinExistence type="predicted"/>
<dbReference type="GO" id="GO:0003700">
    <property type="term" value="F:DNA-binding transcription factor activity"/>
    <property type="evidence" value="ECO:0007669"/>
    <property type="project" value="TreeGrafter"/>
</dbReference>
<dbReference type="Gene3D" id="3.40.50.2300">
    <property type="match status" value="2"/>
</dbReference>
<organism evidence="6 7">
    <name type="scientific">Pseudoruegeria aquimaris</name>
    <dbReference type="NCBI Taxonomy" id="393663"/>
    <lineage>
        <taxon>Bacteria</taxon>
        <taxon>Pseudomonadati</taxon>
        <taxon>Pseudomonadota</taxon>
        <taxon>Alphaproteobacteria</taxon>
        <taxon>Rhodobacterales</taxon>
        <taxon>Roseobacteraceae</taxon>
        <taxon>Pseudoruegeria</taxon>
    </lineage>
</organism>
<feature type="domain" description="HTH lacI-type" evidence="5">
    <location>
        <begin position="5"/>
        <end position="59"/>
    </location>
</feature>
<keyword evidence="3" id="KW-0238">DNA-binding</keyword>
<reference evidence="6 7" key="1">
    <citation type="submission" date="2017-03" db="EMBL/GenBank/DDBJ databases">
        <authorList>
            <person name="Afonso C.L."/>
            <person name="Miller P.J."/>
            <person name="Scott M.A."/>
            <person name="Spackman E."/>
            <person name="Goraichik I."/>
            <person name="Dimitrov K.M."/>
            <person name="Suarez D.L."/>
            <person name="Swayne D.E."/>
        </authorList>
    </citation>
    <scope>NUCLEOTIDE SEQUENCE [LARGE SCALE GENOMIC DNA]</scope>
    <source>
        <strain evidence="6 7">CECT 7680</strain>
    </source>
</reference>
<dbReference type="InterPro" id="IPR046335">
    <property type="entry name" value="LacI/GalR-like_sensor"/>
</dbReference>
<dbReference type="AlphaFoldDB" id="A0A1Y5SW90"/>
<dbReference type="SMART" id="SM00354">
    <property type="entry name" value="HTH_LACI"/>
    <property type="match status" value="1"/>
</dbReference>
<dbReference type="Pfam" id="PF00356">
    <property type="entry name" value="LacI"/>
    <property type="match status" value="1"/>
</dbReference>
<name>A0A1Y5SW90_9RHOB</name>
<evidence type="ECO:0000313" key="7">
    <source>
        <dbReference type="Proteomes" id="UP000193409"/>
    </source>
</evidence>
<dbReference type="GO" id="GO:0000976">
    <property type="term" value="F:transcription cis-regulatory region binding"/>
    <property type="evidence" value="ECO:0007669"/>
    <property type="project" value="TreeGrafter"/>
</dbReference>
<keyword evidence="1" id="KW-0678">Repressor</keyword>
<keyword evidence="2" id="KW-0805">Transcription regulation</keyword>
<dbReference type="PANTHER" id="PTHR30146">
    <property type="entry name" value="LACI-RELATED TRANSCRIPTIONAL REPRESSOR"/>
    <property type="match status" value="1"/>
</dbReference>
<dbReference type="Pfam" id="PF13377">
    <property type="entry name" value="Peripla_BP_3"/>
    <property type="match status" value="1"/>
</dbReference>
<dbReference type="RefSeq" id="WP_085869115.1">
    <property type="nucleotide sequence ID" value="NZ_FWFQ01000018.1"/>
</dbReference>
<gene>
    <name evidence="6" type="primary">cytR_4</name>
    <name evidence="6" type="ORF">PSA7680_02570</name>
</gene>